<comment type="subunit">
    <text evidence="6">Heterotrimer; composed of a catalytic MAT2A homodimer that binds one regulatory MAT2B chain. Heterohexamer; composed of a central, catalytic MAT2A homotetramer flanked on either side by a regulatory MAT2B chain. NADP binding increases the affinity for MAT2A.</text>
</comment>
<dbReference type="Pfam" id="PF04321">
    <property type="entry name" value="RmlD_sub_bind"/>
    <property type="match status" value="1"/>
</dbReference>
<dbReference type="EMBL" id="CAJNOG010000003">
    <property type="protein sequence ID" value="CAF0726809.1"/>
    <property type="molecule type" value="Genomic_DNA"/>
</dbReference>
<evidence type="ECO:0000256" key="2">
    <source>
        <dbReference type="ARBA" id="ARBA00008656"/>
    </source>
</evidence>
<evidence type="ECO:0000256" key="5">
    <source>
        <dbReference type="ARBA" id="ARBA00045998"/>
    </source>
</evidence>
<dbReference type="PANTHER" id="PTHR10491:SF4">
    <property type="entry name" value="METHIONINE ADENOSYLTRANSFERASE 2 SUBUNIT BETA"/>
    <property type="match status" value="1"/>
</dbReference>
<evidence type="ECO:0000313" key="9">
    <source>
        <dbReference type="EMBL" id="CAF4056144.1"/>
    </source>
</evidence>
<dbReference type="CDD" id="cd05254">
    <property type="entry name" value="dTDP_HR_like_SDR_e"/>
    <property type="match status" value="1"/>
</dbReference>
<dbReference type="SUPFAM" id="SSF51735">
    <property type="entry name" value="NAD(P)-binding Rossmann-fold domains"/>
    <property type="match status" value="1"/>
</dbReference>
<evidence type="ECO:0000256" key="4">
    <source>
        <dbReference type="ARBA" id="ARBA00029977"/>
    </source>
</evidence>
<name>A0A813MTK2_9BILA</name>
<dbReference type="InterPro" id="IPR036291">
    <property type="entry name" value="NAD(P)-bd_dom_sf"/>
</dbReference>
<dbReference type="GO" id="GO:0048269">
    <property type="term" value="C:methionine adenosyltransferase complex"/>
    <property type="evidence" value="ECO:0007669"/>
    <property type="project" value="TreeGrafter"/>
</dbReference>
<dbReference type="AlphaFoldDB" id="A0A813MTK2"/>
<organism evidence="8 10">
    <name type="scientific">Adineta steineri</name>
    <dbReference type="NCBI Taxonomy" id="433720"/>
    <lineage>
        <taxon>Eukaryota</taxon>
        <taxon>Metazoa</taxon>
        <taxon>Spiralia</taxon>
        <taxon>Gnathifera</taxon>
        <taxon>Rotifera</taxon>
        <taxon>Eurotatoria</taxon>
        <taxon>Bdelloidea</taxon>
        <taxon>Adinetida</taxon>
        <taxon>Adinetidae</taxon>
        <taxon>Adineta</taxon>
    </lineage>
</organism>
<dbReference type="Proteomes" id="UP000663844">
    <property type="component" value="Unassembled WGS sequence"/>
</dbReference>
<evidence type="ECO:0000313" key="10">
    <source>
        <dbReference type="Proteomes" id="UP000663845"/>
    </source>
</evidence>
<sequence>MSLNINKTVLITGASGVLGRQVTNRFIDAGWDVTGLAYNRANKKHLIRCDLTNFDETDKAIREIQPHAIVHCAAERKPDVFEKDPKHSMFLNVEVTRHLAEFAAKENIFFILISTDYVFDGKNPPYKEDATPNPLQAYGKSKYEAELVTQKASKNHLILRVPLLYGEVENLDENAVTILLKNIKNTDTRAKMDDVQTRYPTYVGDVAEVCLQLCEQRIKQNRTELHGIVHFSGTQKYTKFQMAILIASLFHLPIDHIERDQGSVSNANVQRPDNAALDSSKLSHDFGIHIDQVNFETTIRRCLESFL</sequence>
<reference evidence="8" key="1">
    <citation type="submission" date="2021-02" db="EMBL/GenBank/DDBJ databases">
        <authorList>
            <person name="Nowell W R."/>
        </authorList>
    </citation>
    <scope>NUCLEOTIDE SEQUENCE</scope>
</reference>
<feature type="domain" description="RmlD-like substrate binding" evidence="7">
    <location>
        <begin position="8"/>
        <end position="305"/>
    </location>
</feature>
<gene>
    <name evidence="8" type="ORF">JYZ213_LOCUS863</name>
    <name evidence="9" type="ORF">OXD698_LOCUS32838</name>
</gene>
<comment type="caution">
    <text evidence="8">The sequence shown here is derived from an EMBL/GenBank/DDBJ whole genome shotgun (WGS) entry which is preliminary data.</text>
</comment>
<dbReference type="EMBL" id="CAJOAZ010004373">
    <property type="protein sequence ID" value="CAF4056144.1"/>
    <property type="molecule type" value="Genomic_DNA"/>
</dbReference>
<evidence type="ECO:0000313" key="8">
    <source>
        <dbReference type="EMBL" id="CAF0726809.1"/>
    </source>
</evidence>
<dbReference type="PANTHER" id="PTHR10491">
    <property type="entry name" value="DTDP-4-DEHYDRORHAMNOSE REDUCTASE"/>
    <property type="match status" value="1"/>
</dbReference>
<evidence type="ECO:0000256" key="6">
    <source>
        <dbReference type="ARBA" id="ARBA00046786"/>
    </source>
</evidence>
<dbReference type="GO" id="GO:0006556">
    <property type="term" value="P:S-adenosylmethionine biosynthetic process"/>
    <property type="evidence" value="ECO:0007669"/>
    <property type="project" value="UniProtKB-UniPathway"/>
</dbReference>
<dbReference type="Proteomes" id="UP000663845">
    <property type="component" value="Unassembled WGS sequence"/>
</dbReference>
<dbReference type="GO" id="GO:0048270">
    <property type="term" value="F:methionine adenosyltransferase regulator activity"/>
    <property type="evidence" value="ECO:0007669"/>
    <property type="project" value="TreeGrafter"/>
</dbReference>
<comment type="similarity">
    <text evidence="2">Belongs to the dTDP-4-dehydrorhamnose reductase family. MAT2B subfamily.</text>
</comment>
<dbReference type="InterPro" id="IPR005913">
    <property type="entry name" value="dTDP_dehydrorham_reduct"/>
</dbReference>
<comment type="function">
    <text evidence="5">Regulatory subunit of S-adenosylmethionine synthetase 2, an enzyme that catalyzes the formation of S-adenosylmethionine from methionine and ATP. Regulates MAT2A catalytic activity by changing its kinetic properties, increasing its affinity for L-methionine. Can bind NADP (in vitro).</text>
</comment>
<dbReference type="FunFam" id="3.40.50.720:FF:000357">
    <property type="entry name" value="Methionine adenosyltransferase 2 subunit beta"/>
    <property type="match status" value="1"/>
</dbReference>
<proteinExistence type="inferred from homology"/>
<evidence type="ECO:0000259" key="7">
    <source>
        <dbReference type="Pfam" id="PF04321"/>
    </source>
</evidence>
<protein>
    <recommendedName>
        <fullName evidence="3">Methionine adenosyltransferase 2 subunit beta</fullName>
    </recommendedName>
    <alternativeName>
        <fullName evidence="4">Methionine adenosyltransferase II beta</fullName>
    </alternativeName>
</protein>
<evidence type="ECO:0000256" key="3">
    <source>
        <dbReference type="ARBA" id="ARBA00021596"/>
    </source>
</evidence>
<comment type="pathway">
    <text evidence="1">Amino-acid biosynthesis; S-adenosyl-L-methionine biosynthesis; S-adenosyl-L-methionine from L-methionine: step 1/1.</text>
</comment>
<accession>A0A813MTK2</accession>
<dbReference type="InterPro" id="IPR029903">
    <property type="entry name" value="RmlD-like-bd"/>
</dbReference>
<dbReference type="UniPathway" id="UPA00315">
    <property type="reaction ID" value="UER00080"/>
</dbReference>
<evidence type="ECO:0000256" key="1">
    <source>
        <dbReference type="ARBA" id="ARBA00005224"/>
    </source>
</evidence>
<dbReference type="Gene3D" id="3.40.50.720">
    <property type="entry name" value="NAD(P)-binding Rossmann-like Domain"/>
    <property type="match status" value="1"/>
</dbReference>